<dbReference type="RefSeq" id="WP_058795879.1">
    <property type="nucleotide sequence ID" value="NZ_CP013611.1"/>
</dbReference>
<dbReference type="PROSITE" id="PS50005">
    <property type="entry name" value="TPR"/>
    <property type="match status" value="1"/>
</dbReference>
<organism evidence="3 4">
    <name type="scientific">Pseudoalteromonas rubra</name>
    <dbReference type="NCBI Taxonomy" id="43658"/>
    <lineage>
        <taxon>Bacteria</taxon>
        <taxon>Pseudomonadati</taxon>
        <taxon>Pseudomonadota</taxon>
        <taxon>Gammaproteobacteria</taxon>
        <taxon>Alteromonadales</taxon>
        <taxon>Pseudoalteromonadaceae</taxon>
        <taxon>Pseudoalteromonas</taxon>
    </lineage>
</organism>
<dbReference type="PROSITE" id="PS51257">
    <property type="entry name" value="PROKAR_LIPOPROTEIN"/>
    <property type="match status" value="1"/>
</dbReference>
<evidence type="ECO:0000256" key="2">
    <source>
        <dbReference type="SAM" id="SignalP"/>
    </source>
</evidence>
<name>A0A0U3HXZ6_9GAMM</name>
<dbReference type="Pfam" id="PF13431">
    <property type="entry name" value="TPR_17"/>
    <property type="match status" value="1"/>
</dbReference>
<dbReference type="Proteomes" id="UP000069015">
    <property type="component" value="Chromosome 1"/>
</dbReference>
<dbReference type="AlphaFoldDB" id="A0A0U3HXZ6"/>
<accession>A0A0U3HXZ6</accession>
<evidence type="ECO:0000256" key="1">
    <source>
        <dbReference type="PROSITE-ProRule" id="PRU00339"/>
    </source>
</evidence>
<keyword evidence="2" id="KW-0732">Signal</keyword>
<dbReference type="PANTHER" id="PTHR12558">
    <property type="entry name" value="CELL DIVISION CYCLE 16,23,27"/>
    <property type="match status" value="1"/>
</dbReference>
<proteinExistence type="predicted"/>
<keyword evidence="1" id="KW-0802">TPR repeat</keyword>
<dbReference type="Pfam" id="PF13432">
    <property type="entry name" value="TPR_16"/>
    <property type="match status" value="1"/>
</dbReference>
<dbReference type="EMBL" id="CP013611">
    <property type="protein sequence ID" value="ALU42518.1"/>
    <property type="molecule type" value="Genomic_DNA"/>
</dbReference>
<dbReference type="SUPFAM" id="SSF48452">
    <property type="entry name" value="TPR-like"/>
    <property type="match status" value="1"/>
</dbReference>
<dbReference type="KEGG" id="prr:AT705_05900"/>
<dbReference type="PANTHER" id="PTHR12558:SF13">
    <property type="entry name" value="CELL DIVISION CYCLE PROTEIN 27 HOMOLOG"/>
    <property type="match status" value="1"/>
</dbReference>
<evidence type="ECO:0000313" key="3">
    <source>
        <dbReference type="EMBL" id="ALU42518.1"/>
    </source>
</evidence>
<evidence type="ECO:0000313" key="4">
    <source>
        <dbReference type="Proteomes" id="UP000069015"/>
    </source>
</evidence>
<dbReference type="InterPro" id="IPR019734">
    <property type="entry name" value="TPR_rpt"/>
</dbReference>
<sequence>MLSYTRFARRYLCPLLAASTLLLSGCETTKVEPEINMLLLDNAPFRQYEVETQSSIFALDTNIRATLDRYLDRNNGSNIKVAEQLLQFLVENGDSSLAYMRGANLSASDAFYNLNANCLSLSILAYSLSDYLGFKGQFQRVHIPEYWAQTKGYSLLTGHVNLVVTQTNSGARKNSDNREVLYTRPARVVIDFDPNSRQQKFTTSKISKERITAMFYSNRGAMHMINKEMDQAYSYFRAAIDIDPLYSAAWGNLAVLYRINDHNAQAESLYQQALLINDENKTALGNLALLYELTDRPHKAQEIRTQLHALRKDNPYYLIALGDEAFAAENYDQALKHYRAANKLSASIHEGYFGLAKVYYVQGELELSRTFLNRALNHASFNHDKKRYQNKLEWLSATAKN</sequence>
<dbReference type="InterPro" id="IPR011990">
    <property type="entry name" value="TPR-like_helical_dom_sf"/>
</dbReference>
<feature type="chain" id="PRO_5006839647" evidence="2">
    <location>
        <begin position="18"/>
        <end position="401"/>
    </location>
</feature>
<protein>
    <submittedName>
        <fullName evidence="3">Uncharacterized protein</fullName>
    </submittedName>
</protein>
<feature type="repeat" description="TPR" evidence="1">
    <location>
        <begin position="213"/>
        <end position="246"/>
    </location>
</feature>
<gene>
    <name evidence="3" type="ORF">AT705_05900</name>
</gene>
<reference evidence="3 4" key="1">
    <citation type="submission" date="2015-12" db="EMBL/GenBank/DDBJ databases">
        <title>Complete genome sequence of Pseudoalteromonas rubra SCSIO 6842, harboring a conjugative plasmid.</title>
        <authorList>
            <person name="Li B."/>
            <person name="Wang X."/>
        </authorList>
    </citation>
    <scope>NUCLEOTIDE SEQUENCE [LARGE SCALE GENOMIC DNA]</scope>
    <source>
        <strain evidence="3 4">SCSIO 6842</strain>
    </source>
</reference>
<dbReference type="Gene3D" id="1.25.40.10">
    <property type="entry name" value="Tetratricopeptide repeat domain"/>
    <property type="match status" value="1"/>
</dbReference>
<feature type="signal peptide" evidence="2">
    <location>
        <begin position="1"/>
        <end position="17"/>
    </location>
</feature>
<dbReference type="SMART" id="SM00028">
    <property type="entry name" value="TPR"/>
    <property type="match status" value="4"/>
</dbReference>